<feature type="chain" id="PRO_5020040792" evidence="4">
    <location>
        <begin position="24"/>
        <end position="473"/>
    </location>
</feature>
<keyword evidence="2" id="KW-0328">Glycosyltransferase</keyword>
<evidence type="ECO:0000256" key="4">
    <source>
        <dbReference type="SAM" id="SignalP"/>
    </source>
</evidence>
<reference evidence="5 6" key="1">
    <citation type="journal article" date="2019" name="Commun. Biol.">
        <title>The bagworm genome reveals a unique fibroin gene that provides high tensile strength.</title>
        <authorList>
            <person name="Kono N."/>
            <person name="Nakamura H."/>
            <person name="Ohtoshi R."/>
            <person name="Tomita M."/>
            <person name="Numata K."/>
            <person name="Arakawa K."/>
        </authorList>
    </citation>
    <scope>NUCLEOTIDE SEQUENCE [LARGE SCALE GENOMIC DNA]</scope>
</reference>
<evidence type="ECO:0000313" key="6">
    <source>
        <dbReference type="Proteomes" id="UP000299102"/>
    </source>
</evidence>
<evidence type="ECO:0000256" key="2">
    <source>
        <dbReference type="ARBA" id="ARBA00022676"/>
    </source>
</evidence>
<comment type="similarity">
    <text evidence="1">Belongs to the UDP-glycosyltransferase family.</text>
</comment>
<accession>A0A4C1YFG7</accession>
<comment type="caution">
    <text evidence="5">The sequence shown here is derived from an EMBL/GenBank/DDBJ whole genome shotgun (WGS) entry which is preliminary data.</text>
</comment>
<dbReference type="Gene3D" id="3.40.50.2000">
    <property type="entry name" value="Glycogen Phosphorylase B"/>
    <property type="match status" value="2"/>
</dbReference>
<sequence length="473" mass="53239">MQIRMIVAGAVLAAFCAAGPAGGARVLALLPHPGRSHFMVFEPLLEELAARGHRVTVVSFFPREPGRALPGYHDISLVGIIDIFQEVIPLSMFEPSPFGLDRFGHLFMLKMLTDWAVKICEKLQHWPPLQPLYENPRGSYDVVIVEMFNSACPLGLAHATGAPIIGITSHQDLTWWTGTFGQFDNPSYVPNVLLPFDQNMTLLERVANTATMAIQKVWFDWACWRETGVVRERLGTATPSLCELRRSLSLELLNTHHSLNGRYERPPSTIEVGGLHLRSTANASLSQDLEAIVSRAEAGVIVFSLGSMVKATTLPKEKREIFLRVFARTPQTVLWKYEDPSSLKDLPPNVHAISWLPQRALLNISDFEIIGSQCNFLPLKYLVFQFSFDFKKRVKTTWCLSQGYTVGEEVDTFFKRKKLRVPWRGCAAALTWCQKRCRIRDFGRLSHRADNTVGAQTVIHHSESTLFEPLTPE</sequence>
<dbReference type="PANTHER" id="PTHR48043:SF114">
    <property type="entry name" value="IP04436P-RELATED"/>
    <property type="match status" value="1"/>
</dbReference>
<gene>
    <name evidence="5" type="primary">EGT</name>
    <name evidence="5" type="ORF">EVAR_99146_1</name>
</gene>
<dbReference type="GO" id="GO:0008194">
    <property type="term" value="F:UDP-glycosyltransferase activity"/>
    <property type="evidence" value="ECO:0007669"/>
    <property type="project" value="InterPro"/>
</dbReference>
<dbReference type="CDD" id="cd03784">
    <property type="entry name" value="GT1_Gtf-like"/>
    <property type="match status" value="1"/>
</dbReference>
<dbReference type="PANTHER" id="PTHR48043">
    <property type="entry name" value="EG:EG0003.4 PROTEIN-RELATED"/>
    <property type="match status" value="1"/>
</dbReference>
<dbReference type="InterPro" id="IPR002213">
    <property type="entry name" value="UDP_glucos_trans"/>
</dbReference>
<dbReference type="STRING" id="151549.A0A4C1YFG7"/>
<dbReference type="EMBL" id="BGZK01001178">
    <property type="protein sequence ID" value="GBP73552.1"/>
    <property type="molecule type" value="Genomic_DNA"/>
</dbReference>
<evidence type="ECO:0000256" key="1">
    <source>
        <dbReference type="ARBA" id="ARBA00009995"/>
    </source>
</evidence>
<dbReference type="AlphaFoldDB" id="A0A4C1YFG7"/>
<name>A0A4C1YFG7_EUMVA</name>
<dbReference type="OrthoDB" id="5835829at2759"/>
<keyword evidence="4" id="KW-0732">Signal</keyword>
<dbReference type="Proteomes" id="UP000299102">
    <property type="component" value="Unassembled WGS sequence"/>
</dbReference>
<keyword evidence="3 5" id="KW-0808">Transferase</keyword>
<feature type="signal peptide" evidence="4">
    <location>
        <begin position="1"/>
        <end position="23"/>
    </location>
</feature>
<protein>
    <submittedName>
        <fullName evidence="5">Ecdysteroid UDP-glucosyltransferase</fullName>
    </submittedName>
</protein>
<dbReference type="InterPro" id="IPR050271">
    <property type="entry name" value="UDP-glycosyltransferase"/>
</dbReference>
<dbReference type="SUPFAM" id="SSF53756">
    <property type="entry name" value="UDP-Glycosyltransferase/glycogen phosphorylase"/>
    <property type="match status" value="1"/>
</dbReference>
<evidence type="ECO:0000256" key="3">
    <source>
        <dbReference type="ARBA" id="ARBA00022679"/>
    </source>
</evidence>
<organism evidence="5 6">
    <name type="scientific">Eumeta variegata</name>
    <name type="common">Bagworm moth</name>
    <name type="synonym">Eumeta japonica</name>
    <dbReference type="NCBI Taxonomy" id="151549"/>
    <lineage>
        <taxon>Eukaryota</taxon>
        <taxon>Metazoa</taxon>
        <taxon>Ecdysozoa</taxon>
        <taxon>Arthropoda</taxon>
        <taxon>Hexapoda</taxon>
        <taxon>Insecta</taxon>
        <taxon>Pterygota</taxon>
        <taxon>Neoptera</taxon>
        <taxon>Endopterygota</taxon>
        <taxon>Lepidoptera</taxon>
        <taxon>Glossata</taxon>
        <taxon>Ditrysia</taxon>
        <taxon>Tineoidea</taxon>
        <taxon>Psychidae</taxon>
        <taxon>Oiketicinae</taxon>
        <taxon>Eumeta</taxon>
    </lineage>
</organism>
<proteinExistence type="inferred from homology"/>
<dbReference type="Pfam" id="PF00201">
    <property type="entry name" value="UDPGT"/>
    <property type="match status" value="1"/>
</dbReference>
<evidence type="ECO:0000313" key="5">
    <source>
        <dbReference type="EMBL" id="GBP73552.1"/>
    </source>
</evidence>
<keyword evidence="6" id="KW-1185">Reference proteome</keyword>